<reference evidence="2 3" key="1">
    <citation type="journal article" date="2016" name="Nat. Commun.">
        <title>Extremotolerant tardigrade genome and improved radiotolerance of human cultured cells by tardigrade-unique protein.</title>
        <authorList>
            <person name="Hashimoto T."/>
            <person name="Horikawa D.D."/>
            <person name="Saito Y."/>
            <person name="Kuwahara H."/>
            <person name="Kozuka-Hata H."/>
            <person name="Shin-I T."/>
            <person name="Minakuchi Y."/>
            <person name="Ohishi K."/>
            <person name="Motoyama A."/>
            <person name="Aizu T."/>
            <person name="Enomoto A."/>
            <person name="Kondo K."/>
            <person name="Tanaka S."/>
            <person name="Hara Y."/>
            <person name="Koshikawa S."/>
            <person name="Sagara H."/>
            <person name="Miura T."/>
            <person name="Yokobori S."/>
            <person name="Miyagawa K."/>
            <person name="Suzuki Y."/>
            <person name="Kubo T."/>
            <person name="Oyama M."/>
            <person name="Kohara Y."/>
            <person name="Fujiyama A."/>
            <person name="Arakawa K."/>
            <person name="Katayama T."/>
            <person name="Toyoda A."/>
            <person name="Kunieda T."/>
        </authorList>
    </citation>
    <scope>NUCLEOTIDE SEQUENCE [LARGE SCALE GENOMIC DNA]</scope>
    <source>
        <strain evidence="2 3">YOKOZUNA-1</strain>
    </source>
</reference>
<feature type="compositionally biased region" description="Basic and acidic residues" evidence="1">
    <location>
        <begin position="404"/>
        <end position="413"/>
    </location>
</feature>
<gene>
    <name evidence="2" type="primary">RvY_01366</name>
    <name evidence="2" type="synonym">RvY_01366.1</name>
    <name evidence="2" type="ORF">RvY_01366-1</name>
</gene>
<feature type="compositionally biased region" description="Basic and acidic residues" evidence="1">
    <location>
        <begin position="307"/>
        <end position="319"/>
    </location>
</feature>
<feature type="compositionally biased region" description="Polar residues" evidence="1">
    <location>
        <begin position="276"/>
        <end position="291"/>
    </location>
</feature>
<evidence type="ECO:0000313" key="2">
    <source>
        <dbReference type="EMBL" id="GAU88726.1"/>
    </source>
</evidence>
<feature type="compositionally biased region" description="Basic residues" evidence="1">
    <location>
        <begin position="296"/>
        <end position="306"/>
    </location>
</feature>
<keyword evidence="3" id="KW-1185">Reference proteome</keyword>
<name>A0A1D1UGF3_RAMVA</name>
<accession>A0A1D1UGF3</accession>
<feature type="region of interest" description="Disordered" evidence="1">
    <location>
        <begin position="59"/>
        <end position="118"/>
    </location>
</feature>
<organism evidence="2 3">
    <name type="scientific">Ramazzottius varieornatus</name>
    <name type="common">Water bear</name>
    <name type="synonym">Tardigrade</name>
    <dbReference type="NCBI Taxonomy" id="947166"/>
    <lineage>
        <taxon>Eukaryota</taxon>
        <taxon>Metazoa</taxon>
        <taxon>Ecdysozoa</taxon>
        <taxon>Tardigrada</taxon>
        <taxon>Eutardigrada</taxon>
        <taxon>Parachela</taxon>
        <taxon>Hypsibioidea</taxon>
        <taxon>Ramazzottiidae</taxon>
        <taxon>Ramazzottius</taxon>
    </lineage>
</organism>
<feature type="region of interest" description="Disordered" evidence="1">
    <location>
        <begin position="390"/>
        <end position="426"/>
    </location>
</feature>
<evidence type="ECO:0000256" key="1">
    <source>
        <dbReference type="SAM" id="MobiDB-lite"/>
    </source>
</evidence>
<feature type="compositionally biased region" description="Basic and acidic residues" evidence="1">
    <location>
        <begin position="152"/>
        <end position="170"/>
    </location>
</feature>
<sequence>MRDESEESSPATNSRKEREALEAIAKRKKYEKQQLKQALCAEQDRRKAEEDYLKRLMAKAMKKPEAPQSGVILHRTRSQKRRALYRKYRNRETLLPDEQMQLKKDREKSKDKSAQMKCSYKGKRLYPYGNFPPRFQKTPAAGSRFYWGPDGPDLRNDSNKDKPNVFHRPSEQILSSVREDGVASTVFESEDSSDTPGKRAERVKNKQLAGKGQPISKAFLNVHGGKEPPKIGHIAESHSSSPTRNTKRDNAAPVAFSIARSKYGSSMTDRQKETSSEPTNASQSDLTSATAENPRYKQRKKQKIRCAPKDIPKDSILADHETENMTAEVFETFIEAREKLMRLREKAWQQSLRRAERKKAERMDRIKADMAERETRLRKVIHPEIEKVDMKRTSHLSIPSLPAKHPDKDRDSSRGYAGTKASRRTH</sequence>
<feature type="compositionally biased region" description="Basic residues" evidence="1">
    <location>
        <begin position="74"/>
        <end position="89"/>
    </location>
</feature>
<dbReference type="AlphaFoldDB" id="A0A1D1UGF3"/>
<dbReference type="Proteomes" id="UP000186922">
    <property type="component" value="Unassembled WGS sequence"/>
</dbReference>
<feature type="region of interest" description="Disordered" evidence="1">
    <location>
        <begin position="142"/>
        <end position="319"/>
    </location>
</feature>
<comment type="caution">
    <text evidence="2">The sequence shown here is derived from an EMBL/GenBank/DDBJ whole genome shotgun (WGS) entry which is preliminary data.</text>
</comment>
<dbReference type="EMBL" id="BDGG01000001">
    <property type="protein sequence ID" value="GAU88726.1"/>
    <property type="molecule type" value="Genomic_DNA"/>
</dbReference>
<protein>
    <submittedName>
        <fullName evidence="2">Uncharacterized protein</fullName>
    </submittedName>
</protein>
<proteinExistence type="predicted"/>
<feature type="compositionally biased region" description="Basic and acidic residues" evidence="1">
    <location>
        <begin position="224"/>
        <end position="236"/>
    </location>
</feature>
<evidence type="ECO:0000313" key="3">
    <source>
        <dbReference type="Proteomes" id="UP000186922"/>
    </source>
</evidence>
<feature type="compositionally biased region" description="Basic and acidic residues" evidence="1">
    <location>
        <begin position="90"/>
        <end position="114"/>
    </location>
</feature>